<evidence type="ECO:0000256" key="3">
    <source>
        <dbReference type="SAM" id="MobiDB-lite"/>
    </source>
</evidence>
<evidence type="ECO:0000313" key="6">
    <source>
        <dbReference type="Proteomes" id="UP000320184"/>
    </source>
</evidence>
<keyword evidence="2" id="KW-0479">Metal-binding</keyword>
<keyword evidence="2" id="KW-0411">Iron-sulfur</keyword>
<evidence type="ECO:0000256" key="1">
    <source>
        <dbReference type="ARBA" id="ARBA00006100"/>
    </source>
</evidence>
<keyword evidence="2" id="KW-0143">Chaperone</keyword>
<dbReference type="InterPro" id="IPR058240">
    <property type="entry name" value="rSAM_sf"/>
</dbReference>
<dbReference type="NCBIfam" id="TIGR00539">
    <property type="entry name" value="hemN_rel"/>
    <property type="match status" value="1"/>
</dbReference>
<dbReference type="EMBL" id="VBOT01000067">
    <property type="protein sequence ID" value="TMQ51564.1"/>
    <property type="molecule type" value="Genomic_DNA"/>
</dbReference>
<protein>
    <recommendedName>
        <fullName evidence="2">Heme chaperone HemW</fullName>
    </recommendedName>
</protein>
<dbReference type="GO" id="GO:0004109">
    <property type="term" value="F:coproporphyrinogen oxidase activity"/>
    <property type="evidence" value="ECO:0007669"/>
    <property type="project" value="InterPro"/>
</dbReference>
<name>A0A538SJK6_UNCEI</name>
<dbReference type="SUPFAM" id="SSF102114">
    <property type="entry name" value="Radical SAM enzymes"/>
    <property type="match status" value="1"/>
</dbReference>
<dbReference type="SMART" id="SM00729">
    <property type="entry name" value="Elp3"/>
    <property type="match status" value="1"/>
</dbReference>
<comment type="similarity">
    <text evidence="1">Belongs to the anaerobic coproporphyrinogen-III oxidase family. HemW subfamily.</text>
</comment>
<proteinExistence type="inferred from homology"/>
<comment type="caution">
    <text evidence="5">The sequence shown here is derived from an EMBL/GenBank/DDBJ whole genome shotgun (WGS) entry which is preliminary data.</text>
</comment>
<feature type="region of interest" description="Disordered" evidence="3">
    <location>
        <begin position="359"/>
        <end position="382"/>
    </location>
</feature>
<organism evidence="5 6">
    <name type="scientific">Eiseniibacteriota bacterium</name>
    <dbReference type="NCBI Taxonomy" id="2212470"/>
    <lineage>
        <taxon>Bacteria</taxon>
        <taxon>Candidatus Eiseniibacteriota</taxon>
    </lineage>
</organism>
<keyword evidence="2" id="KW-0349">Heme</keyword>
<comment type="subcellular location">
    <subcellularLocation>
        <location evidence="2">Cytoplasm</location>
    </subcellularLocation>
</comment>
<evidence type="ECO:0000259" key="4">
    <source>
        <dbReference type="PROSITE" id="PS51918"/>
    </source>
</evidence>
<dbReference type="PANTHER" id="PTHR13932:SF5">
    <property type="entry name" value="RADICAL S-ADENOSYL METHIONINE DOMAIN-CONTAINING PROTEIN 1, MITOCHONDRIAL"/>
    <property type="match status" value="1"/>
</dbReference>
<gene>
    <name evidence="5" type="primary">hemW</name>
    <name evidence="5" type="ORF">E6K73_05465</name>
</gene>
<keyword evidence="2" id="KW-0949">S-adenosyl-L-methionine</keyword>
<dbReference type="PROSITE" id="PS51918">
    <property type="entry name" value="RADICAL_SAM"/>
    <property type="match status" value="1"/>
</dbReference>
<dbReference type="InterPro" id="IPR034505">
    <property type="entry name" value="Coproporphyrinogen-III_oxidase"/>
</dbReference>
<dbReference type="GO" id="GO:0005737">
    <property type="term" value="C:cytoplasm"/>
    <property type="evidence" value="ECO:0007669"/>
    <property type="project" value="UniProtKB-SubCell"/>
</dbReference>
<evidence type="ECO:0000256" key="2">
    <source>
        <dbReference type="RuleBase" id="RU364116"/>
    </source>
</evidence>
<dbReference type="InterPro" id="IPR006638">
    <property type="entry name" value="Elp3/MiaA/NifB-like_rSAM"/>
</dbReference>
<dbReference type="Pfam" id="PF04055">
    <property type="entry name" value="Radical_SAM"/>
    <property type="match status" value="1"/>
</dbReference>
<feature type="domain" description="Radical SAM core" evidence="4">
    <location>
        <begin position="1"/>
        <end position="212"/>
    </location>
</feature>
<dbReference type="GO" id="GO:0046872">
    <property type="term" value="F:metal ion binding"/>
    <property type="evidence" value="ECO:0007669"/>
    <property type="project" value="UniProtKB-UniRule"/>
</dbReference>
<dbReference type="GO" id="GO:0006779">
    <property type="term" value="P:porphyrin-containing compound biosynthetic process"/>
    <property type="evidence" value="ECO:0007669"/>
    <property type="project" value="InterPro"/>
</dbReference>
<evidence type="ECO:0000313" key="5">
    <source>
        <dbReference type="EMBL" id="TMQ51564.1"/>
    </source>
</evidence>
<reference evidence="5 6" key="1">
    <citation type="journal article" date="2019" name="Nat. Microbiol.">
        <title>Mediterranean grassland soil C-N compound turnover is dependent on rainfall and depth, and is mediated by genomically divergent microorganisms.</title>
        <authorList>
            <person name="Diamond S."/>
            <person name="Andeer P.F."/>
            <person name="Li Z."/>
            <person name="Crits-Christoph A."/>
            <person name="Burstein D."/>
            <person name="Anantharaman K."/>
            <person name="Lane K.R."/>
            <person name="Thomas B.C."/>
            <person name="Pan C."/>
            <person name="Northen T.R."/>
            <person name="Banfield J.F."/>
        </authorList>
    </citation>
    <scope>NUCLEOTIDE SEQUENCE [LARGE SCALE GENOMIC DNA]</scope>
    <source>
        <strain evidence="5">WS_3</strain>
    </source>
</reference>
<dbReference type="GO" id="GO:0051539">
    <property type="term" value="F:4 iron, 4 sulfur cluster binding"/>
    <property type="evidence" value="ECO:0007669"/>
    <property type="project" value="UniProtKB-UniRule"/>
</dbReference>
<sequence>SSGSLSAAAVERYLEAMAREAGLRAPSVGHVRFTSVFFGGGTPSALSARHFRRLWATLNRHFTLEPAAEVTLEANPESVRPALLEAWVEAGVNRLSMGAQSFDPRELEMLGRIHSAARPAEAVALARAHGFRRLSLDLMFGFPGHDPERWRATIEAALELDPGHLSAYCYIPEPGTPLGDAVGRGEQRLPEPEVQADMYDVLALHLGAAGYRCYETSNFCRPNEEARHNLVYWLRRPYLGLGPSAHGLWGEERYGNFYAMARWAGALEARVPPESEREVESERSLAQEIVMLGLRLADGVDPADHSERIWLMVERRYRRAFERAQASGRLERTERGGVRIPPRFRFVADDVVARVEADAESGASAGGPGLDLDHDPVQRKGATQRLTLVRRASYL</sequence>
<accession>A0A538SJK6</accession>
<dbReference type="PANTHER" id="PTHR13932">
    <property type="entry name" value="COPROPORPHYRINIGEN III OXIDASE"/>
    <property type="match status" value="1"/>
</dbReference>
<keyword evidence="2" id="KW-0408">Iron</keyword>
<comment type="function">
    <text evidence="2">Probably acts as a heme chaperone, transferring heme to an unknown acceptor. Binds one molecule of heme per monomer, possibly covalently. Binds 1 [4Fe-4S] cluster. The cluster is coordinated with 3 cysteines and an exchangeable S-adenosyl-L-methionine.</text>
</comment>
<dbReference type="Proteomes" id="UP000320184">
    <property type="component" value="Unassembled WGS sequence"/>
</dbReference>
<dbReference type="InterPro" id="IPR023404">
    <property type="entry name" value="rSAM_horseshoe"/>
</dbReference>
<keyword evidence="2" id="KW-0963">Cytoplasm</keyword>
<dbReference type="InterPro" id="IPR004559">
    <property type="entry name" value="HemW-like"/>
</dbReference>
<dbReference type="InterPro" id="IPR007197">
    <property type="entry name" value="rSAM"/>
</dbReference>
<keyword evidence="2" id="KW-0004">4Fe-4S</keyword>
<dbReference type="Gene3D" id="3.80.30.20">
    <property type="entry name" value="tm_1862 like domain"/>
    <property type="match status" value="1"/>
</dbReference>
<feature type="non-terminal residue" evidence="5">
    <location>
        <position position="1"/>
    </location>
</feature>
<dbReference type="AlphaFoldDB" id="A0A538SJK6"/>